<dbReference type="InterPro" id="IPR030802">
    <property type="entry name" value="Permease_MalE"/>
</dbReference>
<dbReference type="RefSeq" id="WP_003158341.1">
    <property type="nucleotide sequence ID" value="NZ_CAADKB010000650.1"/>
</dbReference>
<keyword evidence="1" id="KW-0472">Membrane</keyword>
<comment type="similarity">
    <text evidence="1">Belongs to the MlaE permease family.</text>
</comment>
<feature type="transmembrane region" description="Helical" evidence="1">
    <location>
        <begin position="131"/>
        <end position="154"/>
    </location>
</feature>
<protein>
    <submittedName>
        <fullName evidence="2">Phospholipid ABC transporter permease protein MlaE</fullName>
    </submittedName>
</protein>
<comment type="caution">
    <text evidence="2">The sequence shown here is derived from an EMBL/GenBank/DDBJ whole genome shotgun (WGS) entry which is preliminary data.</text>
</comment>
<proteinExistence type="inferred from homology"/>
<reference evidence="3" key="1">
    <citation type="submission" date="2015-06" db="EMBL/GenBank/DDBJ databases">
        <authorList>
            <person name="Radhakrishnan Rajesh"/>
            <person name="Underwood Anthony"/>
            <person name="Al-Shahib Ali"/>
        </authorList>
    </citation>
    <scope>NUCLEOTIDE SEQUENCE [LARGE SCALE GENOMIC DNA]</scope>
    <source>
        <strain evidence="3">P19_London_7_VIM_2_05_10</strain>
    </source>
</reference>
<dbReference type="Proteomes" id="UP000045039">
    <property type="component" value="Unassembled WGS sequence"/>
</dbReference>
<dbReference type="AlphaFoldDB" id="A0A081HK32"/>
<evidence type="ECO:0000313" key="3">
    <source>
        <dbReference type="Proteomes" id="UP000045039"/>
    </source>
</evidence>
<feature type="transmembrane region" description="Helical" evidence="1">
    <location>
        <begin position="358"/>
        <end position="377"/>
    </location>
</feature>
<dbReference type="PANTHER" id="PTHR30188:SF3">
    <property type="entry name" value="ABC TRANSPORTER PERMEASE"/>
    <property type="match status" value="1"/>
</dbReference>
<dbReference type="GO" id="GO:0005548">
    <property type="term" value="F:phospholipid transporter activity"/>
    <property type="evidence" value="ECO:0007669"/>
    <property type="project" value="TreeGrafter"/>
</dbReference>
<gene>
    <name evidence="2" type="primary">mlaE_2</name>
    <name evidence="2" type="ORF">PAERUG_P19_London_7_VIM_2_05_10_05379</name>
</gene>
<dbReference type="NCBIfam" id="TIGR00056">
    <property type="entry name" value="MlaE family lipid ABC transporter permease subunit"/>
    <property type="match status" value="1"/>
</dbReference>
<dbReference type="InterPro" id="IPR003453">
    <property type="entry name" value="ABC_MlaE_roteobac"/>
</dbReference>
<dbReference type="Pfam" id="PF02405">
    <property type="entry name" value="MlaE"/>
    <property type="match status" value="1"/>
</dbReference>
<feature type="transmembrane region" description="Helical" evidence="1">
    <location>
        <begin position="175"/>
        <end position="199"/>
    </location>
</feature>
<keyword evidence="1" id="KW-1133">Transmembrane helix</keyword>
<sequence>MTTQPQPGHVSLDSSTQPARVRAIGDWTLAHYTALEREVTRLRSEVAANVSFDLSQLGALDTAGAALLAELLGAERLADLAELEPGLPRERQALLKTVGHALHDFCEPEKPKPPTTAIELLARIGCAMETFWLHLKALLGFIGLTLETLFRSLVRPASWRVTPLVANIEKSGLDAVPIIALLTFLVGAVIAFLGATVLANFGATIYTVNLVVFSFLREFAVLLTAILMAGRTASAFTAQIGSMKANEEIDAIRALGLNPIELLVLPRVLALLVSLPMLTFVGMLCGIVGGMTVCAWTLDIPPAMFLSIMEDGIGVQHFLVGISKAPLFAFLIAVIGCLEGFKVSGSAQSVGEHTTTSVVHSIFVVILLDALAALFFMEMGW</sequence>
<evidence type="ECO:0000313" key="2">
    <source>
        <dbReference type="EMBL" id="CRP73221.1"/>
    </source>
</evidence>
<dbReference type="GO" id="GO:0043190">
    <property type="term" value="C:ATP-binding cassette (ABC) transporter complex"/>
    <property type="evidence" value="ECO:0007669"/>
    <property type="project" value="InterPro"/>
</dbReference>
<feature type="transmembrane region" description="Helical" evidence="1">
    <location>
        <begin position="205"/>
        <end position="229"/>
    </location>
</feature>
<dbReference type="eggNOG" id="COG0767">
    <property type="taxonomic scope" value="Bacteria"/>
</dbReference>
<keyword evidence="1" id="KW-1003">Cell membrane</keyword>
<keyword evidence="1" id="KW-0997">Cell inner membrane</keyword>
<name>A0A081HK32_PSEAI</name>
<evidence type="ECO:0000256" key="1">
    <source>
        <dbReference type="RuleBase" id="RU362044"/>
    </source>
</evidence>
<feature type="transmembrane region" description="Helical" evidence="1">
    <location>
        <begin position="318"/>
        <end position="338"/>
    </location>
</feature>
<dbReference type="EMBL" id="CVVU01000239">
    <property type="protein sequence ID" value="CRP73221.1"/>
    <property type="molecule type" value="Genomic_DNA"/>
</dbReference>
<dbReference type="PANTHER" id="PTHR30188">
    <property type="entry name" value="ABC TRANSPORTER PERMEASE PROTEIN-RELATED"/>
    <property type="match status" value="1"/>
</dbReference>
<accession>A0A081HK32</accession>
<comment type="subcellular location">
    <subcellularLocation>
        <location evidence="1">Cell inner membrane</location>
        <topology evidence="1">Multi-pass membrane protein</topology>
    </subcellularLocation>
</comment>
<feature type="transmembrane region" description="Helical" evidence="1">
    <location>
        <begin position="268"/>
        <end position="298"/>
    </location>
</feature>
<keyword evidence="1" id="KW-0812">Transmembrane</keyword>
<organism evidence="2 3">
    <name type="scientific">Pseudomonas aeruginosa</name>
    <dbReference type="NCBI Taxonomy" id="287"/>
    <lineage>
        <taxon>Bacteria</taxon>
        <taxon>Pseudomonadati</taxon>
        <taxon>Pseudomonadota</taxon>
        <taxon>Gammaproteobacteria</taxon>
        <taxon>Pseudomonadales</taxon>
        <taxon>Pseudomonadaceae</taxon>
        <taxon>Pseudomonas</taxon>
    </lineage>
</organism>